<dbReference type="InterPro" id="IPR045977">
    <property type="entry name" value="DUF5933"/>
</dbReference>
<comment type="caution">
    <text evidence="8">The sequence shown here is derived from an EMBL/GenBank/DDBJ whole genome shotgun (WGS) entry which is preliminary data.</text>
</comment>
<feature type="transmembrane region" description="Helical" evidence="5">
    <location>
        <begin position="63"/>
        <end position="80"/>
    </location>
</feature>
<feature type="domain" description="Inositolphosphotransferase Aur1/Ipt1" evidence="6">
    <location>
        <begin position="201"/>
        <end position="355"/>
    </location>
</feature>
<evidence type="ECO:0000313" key="9">
    <source>
        <dbReference type="Proteomes" id="UP000037179"/>
    </source>
</evidence>
<organism evidence="8 9">
    <name type="scientific">Nocardia seriolae</name>
    <dbReference type="NCBI Taxonomy" id="37332"/>
    <lineage>
        <taxon>Bacteria</taxon>
        <taxon>Bacillati</taxon>
        <taxon>Actinomycetota</taxon>
        <taxon>Actinomycetes</taxon>
        <taxon>Mycobacteriales</taxon>
        <taxon>Nocardiaceae</taxon>
        <taxon>Nocardia</taxon>
    </lineage>
</organism>
<evidence type="ECO:0000259" key="7">
    <source>
        <dbReference type="Pfam" id="PF19356"/>
    </source>
</evidence>
<dbReference type="Pfam" id="PF14378">
    <property type="entry name" value="PAP2_3"/>
    <property type="match status" value="1"/>
</dbReference>
<feature type="transmembrane region" description="Helical" evidence="5">
    <location>
        <begin position="111"/>
        <end position="130"/>
    </location>
</feature>
<proteinExistence type="predicted"/>
<keyword evidence="3 5" id="KW-1133">Transmembrane helix</keyword>
<feature type="transmembrane region" description="Helical" evidence="5">
    <location>
        <begin position="234"/>
        <end position="253"/>
    </location>
</feature>
<dbReference type="GO" id="GO:0016020">
    <property type="term" value="C:membrane"/>
    <property type="evidence" value="ECO:0007669"/>
    <property type="project" value="UniProtKB-SubCell"/>
</dbReference>
<feature type="transmembrane region" description="Helical" evidence="5">
    <location>
        <begin position="405"/>
        <end position="425"/>
    </location>
</feature>
<keyword evidence="9" id="KW-1185">Reference proteome</keyword>
<dbReference type="InterPro" id="IPR052185">
    <property type="entry name" value="IPC_Synthase-Related"/>
</dbReference>
<evidence type="ECO:0000256" key="4">
    <source>
        <dbReference type="ARBA" id="ARBA00023136"/>
    </source>
</evidence>
<feature type="transmembrane region" description="Helical" evidence="5">
    <location>
        <begin position="87"/>
        <end position="105"/>
    </location>
</feature>
<evidence type="ECO:0000256" key="3">
    <source>
        <dbReference type="ARBA" id="ARBA00022989"/>
    </source>
</evidence>
<feature type="transmembrane region" description="Helical" evidence="5">
    <location>
        <begin position="23"/>
        <end position="43"/>
    </location>
</feature>
<dbReference type="InterPro" id="IPR026841">
    <property type="entry name" value="Aur1/Ipt1"/>
</dbReference>
<name>A0ABC9Z3X1_9NOCA</name>
<reference evidence="9" key="1">
    <citation type="submission" date="2015-07" db="EMBL/GenBank/DDBJ databases">
        <title>Nocardia seriolae U-1 whole genome shotgun sequence.</title>
        <authorList>
            <person name="Imajoh M."/>
            <person name="Fukumoto Y."/>
            <person name="Sukeda M."/>
            <person name="Yamane J."/>
            <person name="Yamasaki K."/>
            <person name="Shimizu M."/>
            <person name="Ohnishi K."/>
            <person name="Oshima S."/>
        </authorList>
    </citation>
    <scope>NUCLEOTIDE SEQUENCE [LARGE SCALE GENOMIC DNA]</scope>
    <source>
        <strain evidence="9">U-1</strain>
    </source>
</reference>
<dbReference type="Proteomes" id="UP000037179">
    <property type="component" value="Unassembled WGS sequence"/>
</dbReference>
<evidence type="ECO:0000313" key="8">
    <source>
        <dbReference type="EMBL" id="GAP32562.1"/>
    </source>
</evidence>
<dbReference type="CDD" id="cd03386">
    <property type="entry name" value="PAP2_Aur1_like"/>
    <property type="match status" value="1"/>
</dbReference>
<dbReference type="AlphaFoldDB" id="A0ABC9Z3X1"/>
<evidence type="ECO:0000256" key="5">
    <source>
        <dbReference type="SAM" id="Phobius"/>
    </source>
</evidence>
<protein>
    <submittedName>
        <fullName evidence="8">Membrane protein</fullName>
    </submittedName>
</protein>
<sequence length="446" mass="47760">MLVNPEVNVSGSSVADERVRSRMLPTAALAVAVVLLAAAQVWASMHETLGPLRSLVDDYFANPQSAAVSWAGLGLACIGVPARVRAISLIAAGVLDLLTLALQVACGWHVSIGTGPTLALTALAVTVLRWEGERRRTALQAIAFGVLLVMASKLADTWLLVSIIAGPRVLDRYVMLADRALGEPSWLVGRLLDTLGSVPSQILHVVYIQLPVAAVVVAVWQLRKVTTSGWPRHPLVRTFLVLGVIGPIGYVLFPVVGPVFAYGALGHGLEIGDWPQLWPTFAADPQPMLFDSVTARNCMPSMHTAWATALFVHSRGGPRRLRWAGAFWLVCTLLATLGFGYHYGSDLVAGVVLCLTVESALRDPERGWDPYRARIVSLGAAVLAGLLLSYRFLAETMAEHPLPAGVLVLGALAAVTFTFYATWFARPDSRVARWGGRVAPDGFAAD</sequence>
<evidence type="ECO:0000256" key="2">
    <source>
        <dbReference type="ARBA" id="ARBA00022692"/>
    </source>
</evidence>
<evidence type="ECO:0000256" key="1">
    <source>
        <dbReference type="ARBA" id="ARBA00004141"/>
    </source>
</evidence>
<gene>
    <name evidence="8" type="ORF">NSK11_contig00165-0010</name>
</gene>
<keyword evidence="4 5" id="KW-0472">Membrane</keyword>
<evidence type="ECO:0000259" key="6">
    <source>
        <dbReference type="Pfam" id="PF14378"/>
    </source>
</evidence>
<keyword evidence="2 5" id="KW-0812">Transmembrane</keyword>
<feature type="transmembrane region" description="Helical" evidence="5">
    <location>
        <begin position="375"/>
        <end position="393"/>
    </location>
</feature>
<dbReference type="PANTHER" id="PTHR31310:SF7">
    <property type="entry name" value="PA-PHOSPHATASE RELATED-FAMILY PROTEIN DDB_G0268928"/>
    <property type="match status" value="1"/>
</dbReference>
<feature type="transmembrane region" description="Helical" evidence="5">
    <location>
        <begin position="202"/>
        <end position="222"/>
    </location>
</feature>
<comment type="subcellular location">
    <subcellularLocation>
        <location evidence="1">Membrane</location>
        <topology evidence="1">Multi-pass membrane protein</topology>
    </subcellularLocation>
</comment>
<accession>A0ABC9Z3X1</accession>
<feature type="transmembrane region" description="Helical" evidence="5">
    <location>
        <begin position="324"/>
        <end position="341"/>
    </location>
</feature>
<dbReference type="PANTHER" id="PTHR31310">
    <property type="match status" value="1"/>
</dbReference>
<reference evidence="8 9" key="2">
    <citation type="journal article" date="2016" name="Genome Announc.">
        <title>Draft Genome Sequence of Erythromycin- and Oxytetracycline-Sensitive Nocardia seriolae Strain U-1 (NBRC 110359).</title>
        <authorList>
            <person name="Imajoh M."/>
            <person name="Sukeda M."/>
            <person name="Shimizu M."/>
            <person name="Yamane J."/>
            <person name="Ohnishi K."/>
            <person name="Oshima S."/>
        </authorList>
    </citation>
    <scope>NUCLEOTIDE SEQUENCE [LARGE SCALE GENOMIC DNA]</scope>
    <source>
        <strain evidence="8 9">U-1</strain>
    </source>
</reference>
<dbReference type="Pfam" id="PF19356">
    <property type="entry name" value="DUF5933"/>
    <property type="match status" value="1"/>
</dbReference>
<feature type="transmembrane region" description="Helical" evidence="5">
    <location>
        <begin position="142"/>
        <end position="165"/>
    </location>
</feature>
<feature type="domain" description="DUF5933" evidence="7">
    <location>
        <begin position="24"/>
        <end position="161"/>
    </location>
</feature>
<dbReference type="EMBL" id="BBYQ01000165">
    <property type="protein sequence ID" value="GAP32562.1"/>
    <property type="molecule type" value="Genomic_DNA"/>
</dbReference>